<reference evidence="4 5" key="1">
    <citation type="submission" date="2015-12" db="EMBL/GenBank/DDBJ databases">
        <title>The genome of Folsomia candida.</title>
        <authorList>
            <person name="Faddeeva A."/>
            <person name="Derks M.F."/>
            <person name="Anvar Y."/>
            <person name="Smit S."/>
            <person name="Van Straalen N."/>
            <person name="Roelofs D."/>
        </authorList>
    </citation>
    <scope>NUCLEOTIDE SEQUENCE [LARGE SCALE GENOMIC DNA]</scope>
    <source>
        <strain evidence="4 5">VU population</strain>
        <tissue evidence="4">Whole body</tissue>
    </source>
</reference>
<evidence type="ECO:0000313" key="5">
    <source>
        <dbReference type="Proteomes" id="UP000198287"/>
    </source>
</evidence>
<protein>
    <submittedName>
        <fullName evidence="4">Ubiquitin carboxyl-terminal hydrolase CYLD</fullName>
    </submittedName>
</protein>
<evidence type="ECO:0000313" key="4">
    <source>
        <dbReference type="EMBL" id="OXA60472.1"/>
    </source>
</evidence>
<dbReference type="CDD" id="cd17039">
    <property type="entry name" value="Ubl_ubiquitin_like"/>
    <property type="match status" value="1"/>
</dbReference>
<dbReference type="PANTHER" id="PTHR11830">
    <property type="entry name" value="40S RIBOSOMAL PROTEIN S3A"/>
    <property type="match status" value="1"/>
</dbReference>
<dbReference type="Gene3D" id="3.10.20.90">
    <property type="entry name" value="Phosphatidylinositol 3-kinase Catalytic Subunit, Chain A, domain 1"/>
    <property type="match status" value="1"/>
</dbReference>
<dbReference type="Gene3D" id="3.90.70.10">
    <property type="entry name" value="Cysteine proteinases"/>
    <property type="match status" value="1"/>
</dbReference>
<dbReference type="PROSITE" id="PS50053">
    <property type="entry name" value="UBIQUITIN_2"/>
    <property type="match status" value="1"/>
</dbReference>
<name>A0A226ES85_FOLCA</name>
<feature type="domain" description="Ubiquitin-like" evidence="3">
    <location>
        <begin position="568"/>
        <end position="643"/>
    </location>
</feature>
<dbReference type="InterPro" id="IPR029071">
    <property type="entry name" value="Ubiquitin-like_domsf"/>
</dbReference>
<dbReference type="SUPFAM" id="SSF54001">
    <property type="entry name" value="Cysteine proteinases"/>
    <property type="match status" value="1"/>
</dbReference>
<keyword evidence="4" id="KW-0378">Hydrolase</keyword>
<dbReference type="GO" id="GO:0016787">
    <property type="term" value="F:hydrolase activity"/>
    <property type="evidence" value="ECO:0007669"/>
    <property type="project" value="UniProtKB-KW"/>
</dbReference>
<gene>
    <name evidence="4" type="ORF">Fcan01_04895</name>
</gene>
<evidence type="ECO:0000256" key="1">
    <source>
        <dbReference type="ARBA" id="ARBA00022490"/>
    </source>
</evidence>
<dbReference type="Proteomes" id="UP000198287">
    <property type="component" value="Unassembled WGS sequence"/>
</dbReference>
<evidence type="ECO:0000256" key="2">
    <source>
        <dbReference type="SAM" id="MobiDB-lite"/>
    </source>
</evidence>
<organism evidence="4 5">
    <name type="scientific">Folsomia candida</name>
    <name type="common">Springtail</name>
    <dbReference type="NCBI Taxonomy" id="158441"/>
    <lineage>
        <taxon>Eukaryota</taxon>
        <taxon>Metazoa</taxon>
        <taxon>Ecdysozoa</taxon>
        <taxon>Arthropoda</taxon>
        <taxon>Hexapoda</taxon>
        <taxon>Collembola</taxon>
        <taxon>Entomobryomorpha</taxon>
        <taxon>Isotomoidea</taxon>
        <taxon>Isotomidae</taxon>
        <taxon>Proisotominae</taxon>
        <taxon>Folsomia</taxon>
    </lineage>
</organism>
<accession>A0A226ES85</accession>
<feature type="region of interest" description="Disordered" evidence="2">
    <location>
        <begin position="165"/>
        <end position="193"/>
    </location>
</feature>
<dbReference type="EMBL" id="LNIX01000002">
    <property type="protein sequence ID" value="OXA60472.1"/>
    <property type="molecule type" value="Genomic_DNA"/>
</dbReference>
<evidence type="ECO:0000259" key="3">
    <source>
        <dbReference type="PROSITE" id="PS50053"/>
    </source>
</evidence>
<proteinExistence type="predicted"/>
<keyword evidence="1" id="KW-0963">Cytoplasm</keyword>
<comment type="caution">
    <text evidence="4">The sequence shown here is derived from an EMBL/GenBank/DDBJ whole genome shotgun (WGS) entry which is preliminary data.</text>
</comment>
<dbReference type="SMART" id="SM00213">
    <property type="entry name" value="UBQ"/>
    <property type="match status" value="1"/>
</dbReference>
<keyword evidence="5" id="KW-1185">Reference proteome</keyword>
<dbReference type="STRING" id="158441.A0A226ES85"/>
<dbReference type="Pfam" id="PF00240">
    <property type="entry name" value="ubiquitin"/>
    <property type="match status" value="1"/>
</dbReference>
<dbReference type="InterPro" id="IPR000626">
    <property type="entry name" value="Ubiquitin-like_dom"/>
</dbReference>
<dbReference type="SUPFAM" id="SSF54236">
    <property type="entry name" value="Ubiquitin-like"/>
    <property type="match status" value="1"/>
</dbReference>
<dbReference type="AlphaFoldDB" id="A0A226ES85"/>
<dbReference type="InterPro" id="IPR038765">
    <property type="entry name" value="Papain-like_cys_pep_sf"/>
</dbReference>
<dbReference type="OrthoDB" id="267397at2759"/>
<sequence>MGNLITKPGLPNQPPLRQLQHKVLRYIYHDHSDNQDPREILKSYQKSGHVAVSLEHFLENIPHDIWKQYNESEDKNKYRMAEIGSRFVVHNDEGVRMLGGKCIGIQIRIQPDVKSSSPEIFIELKLDNSTNSTLSQPLVKTYNINELSLEKIYLQKFLKSNEPLEKSENLNPSLETKLHSPPSETSKKKKPIPLKVTNQNATLESDNITIPDSVKLYSVPSTLLNNTSPGYQILKRSFTKKTNTNKANSQPRYGENKGIHGANNSCYMDSILFSIFYTTQEFDPVFIARKEQDSDDAAELRQIVSDNVVIPLRTDLYVASSNLADLRKFLSKFDDRFSGAMMDIEELLYLLLEDILMEPHFLQYNNGTKDFIHQILTDDDEECSKKAGEVITLQSVLENSFKLWGDLKLLQRPNPAFLIQFPRSDGDMIHFDGILPNKFLNFGGILDKKPCSFCLAVDCGDFWECRTCRNNELQSQWQYYCEQCMNTSFQAVLEQHETQHGHRPQLINGNKMKLHAIICIKSAHYTSIVKCEDGFGKNNCDWFYFDSMSGSGPGPELVKMEHSPSNTNSIRIRTLDGKTITIQAEPDWTVKKLKEEFGKWKGAGFERVNLHYRAKRLKDDDLLSKYNIESEGFVLANIRSTGGDENNFACSVRFFIVQ</sequence>